<dbReference type="Pfam" id="PF26639">
    <property type="entry name" value="Het-6_barrel"/>
    <property type="match status" value="1"/>
</dbReference>
<comment type="caution">
    <text evidence="2">The sequence shown here is derived from an EMBL/GenBank/DDBJ whole genome shotgun (WGS) entry which is preliminary data.</text>
</comment>
<dbReference type="InterPro" id="IPR010730">
    <property type="entry name" value="HET"/>
</dbReference>
<dbReference type="Pfam" id="PF06985">
    <property type="entry name" value="HET"/>
    <property type="match status" value="1"/>
</dbReference>
<evidence type="ECO:0000313" key="2">
    <source>
        <dbReference type="EMBL" id="KAJ3564874.1"/>
    </source>
</evidence>
<name>A0A9W8NA69_9PEZI</name>
<evidence type="ECO:0000313" key="3">
    <source>
        <dbReference type="Proteomes" id="UP001148614"/>
    </source>
</evidence>
<sequence length="724" mass="82015">MALLSSLYYRYQPLDHRCIRLIRIPPGRFNSGPTDDIQIEIEHKPLGTCDYLALSYTWGPATLEEQDAANAQIFTTVQRCYPVNCGGEIILVTRSLRDALKRIQGLVQDPRHRFGWSQTTNNRAIPEFAWVDGICINQDDLQERTEQIKLMTEIYSLASLTVAYLGELGQHEAQSCRGFGLAVQLGNLYQTVKPWVHLLTLDDIQNPGLYALGGAKVLSRQDWVEWAIFMSREWFFRTWVVQEATLSGPADTYIFCGSLFVLVEAVLLSLNLVFDTNWNVAVFTEVATASPRDPRCHRYMQRFAGWLAKAHPHQLVLKAWHRAAKASFFSMSYWQLSLTSCSDPRDKIYGSLGLAAEWEGLDEALLPVDYRLSVSEVFCRATKYVIMRTGSIEILAAAATRGEKRNPHGLPSWCPDYSHTVTARRPDSLIEYPGQPLTTWQASGSSRCIRADRDELISMLTLQGLQCDQIQLSYLFEDHFQFFTSPGVFEFLLEILRQPALASRGDIVESFARVISCYMGDANRRRYLEDGLTRGMTTLILWALRDDAETDCATAPSTPMVGEDLLFRVERIAASVSEIIKVEPQARKYLPQHDLLTREVTRQKKLRNFPESRNYQETNINHYGVPCDSYLNASEVELINRDFWGATSHCQFRALFVTKGRRIGLGPDILQPGDQVWLLAGARLPFLLRASSAGRMTMVGEAYVDGMMFGELWTEDSLASVTLE</sequence>
<dbReference type="AlphaFoldDB" id="A0A9W8NA69"/>
<dbReference type="Proteomes" id="UP001148614">
    <property type="component" value="Unassembled WGS sequence"/>
</dbReference>
<organism evidence="2 3">
    <name type="scientific">Xylaria arbuscula</name>
    <dbReference type="NCBI Taxonomy" id="114810"/>
    <lineage>
        <taxon>Eukaryota</taxon>
        <taxon>Fungi</taxon>
        <taxon>Dikarya</taxon>
        <taxon>Ascomycota</taxon>
        <taxon>Pezizomycotina</taxon>
        <taxon>Sordariomycetes</taxon>
        <taxon>Xylariomycetidae</taxon>
        <taxon>Xylariales</taxon>
        <taxon>Xylariaceae</taxon>
        <taxon>Xylaria</taxon>
    </lineage>
</organism>
<reference evidence="2" key="1">
    <citation type="submission" date="2022-07" db="EMBL/GenBank/DDBJ databases">
        <title>Genome Sequence of Xylaria arbuscula.</title>
        <authorList>
            <person name="Buettner E."/>
        </authorList>
    </citation>
    <scope>NUCLEOTIDE SEQUENCE</scope>
    <source>
        <strain evidence="2">VT107</strain>
    </source>
</reference>
<accession>A0A9W8NA69</accession>
<proteinExistence type="predicted"/>
<dbReference type="EMBL" id="JANPWZ010001561">
    <property type="protein sequence ID" value="KAJ3564874.1"/>
    <property type="molecule type" value="Genomic_DNA"/>
</dbReference>
<dbReference type="PANTHER" id="PTHR24148:SF64">
    <property type="entry name" value="HETEROKARYON INCOMPATIBILITY DOMAIN-CONTAINING PROTEIN"/>
    <property type="match status" value="1"/>
</dbReference>
<feature type="domain" description="Heterokaryon incompatibility" evidence="1">
    <location>
        <begin position="51"/>
        <end position="243"/>
    </location>
</feature>
<keyword evidence="3" id="KW-1185">Reference proteome</keyword>
<evidence type="ECO:0000259" key="1">
    <source>
        <dbReference type="Pfam" id="PF06985"/>
    </source>
</evidence>
<dbReference type="VEuPathDB" id="FungiDB:F4678DRAFT_446034"/>
<dbReference type="InterPro" id="IPR052895">
    <property type="entry name" value="HetReg/Transcr_Mod"/>
</dbReference>
<gene>
    <name evidence="2" type="ORF">NPX13_g7695</name>
</gene>
<dbReference type="PANTHER" id="PTHR24148">
    <property type="entry name" value="ANKYRIN REPEAT DOMAIN-CONTAINING PROTEIN 39 HOMOLOG-RELATED"/>
    <property type="match status" value="1"/>
</dbReference>
<protein>
    <recommendedName>
        <fullName evidence="1">Heterokaryon incompatibility domain-containing protein</fullName>
    </recommendedName>
</protein>